<keyword evidence="7" id="KW-0406">Ion transport</keyword>
<evidence type="ECO:0000256" key="4">
    <source>
        <dbReference type="ARBA" id="ARBA00022452"/>
    </source>
</evidence>
<keyword evidence="3" id="KW-0813">Transport</keyword>
<keyword evidence="6 12" id="KW-0732">Signal</keyword>
<keyword evidence="5" id="KW-0812">Transmembrane</keyword>
<dbReference type="SUPFAM" id="SSF56935">
    <property type="entry name" value="Porins"/>
    <property type="match status" value="1"/>
</dbReference>
<dbReference type="Proteomes" id="UP001226867">
    <property type="component" value="Unassembled WGS sequence"/>
</dbReference>
<proteinExistence type="predicted"/>
<evidence type="ECO:0000256" key="9">
    <source>
        <dbReference type="ARBA" id="ARBA00023136"/>
    </source>
</evidence>
<dbReference type="Gene3D" id="2.40.160.10">
    <property type="entry name" value="Porin"/>
    <property type="match status" value="1"/>
</dbReference>
<evidence type="ECO:0000256" key="5">
    <source>
        <dbReference type="ARBA" id="ARBA00022692"/>
    </source>
</evidence>
<dbReference type="InterPro" id="IPR023614">
    <property type="entry name" value="Porin_dom_sf"/>
</dbReference>
<dbReference type="PRINTS" id="PR00184">
    <property type="entry name" value="NEISSPPORIN"/>
</dbReference>
<reference evidence="14 15" key="1">
    <citation type="submission" date="2023-07" db="EMBL/GenBank/DDBJ databases">
        <title>Sorghum-associated microbial communities from plants grown in Nebraska, USA.</title>
        <authorList>
            <person name="Schachtman D."/>
        </authorList>
    </citation>
    <scope>NUCLEOTIDE SEQUENCE [LARGE SCALE GENOMIC DNA]</scope>
    <source>
        <strain evidence="14 15">DS1607</strain>
    </source>
</reference>
<dbReference type="CDD" id="cd00342">
    <property type="entry name" value="gram_neg_porins"/>
    <property type="match status" value="1"/>
</dbReference>
<feature type="compositionally biased region" description="Polar residues" evidence="11">
    <location>
        <begin position="61"/>
        <end position="72"/>
    </location>
</feature>
<evidence type="ECO:0000256" key="1">
    <source>
        <dbReference type="ARBA" id="ARBA00004571"/>
    </source>
</evidence>
<evidence type="ECO:0000256" key="12">
    <source>
        <dbReference type="SAM" id="SignalP"/>
    </source>
</evidence>
<keyword evidence="4" id="KW-1134">Transmembrane beta strand</keyword>
<evidence type="ECO:0000313" key="14">
    <source>
        <dbReference type="EMBL" id="MDP9900800.1"/>
    </source>
</evidence>
<keyword evidence="15" id="KW-1185">Reference proteome</keyword>
<comment type="subunit">
    <text evidence="2">Homotrimer.</text>
</comment>
<dbReference type="EMBL" id="JAUSRO010000009">
    <property type="protein sequence ID" value="MDP9900800.1"/>
    <property type="molecule type" value="Genomic_DNA"/>
</dbReference>
<dbReference type="PANTHER" id="PTHR34501:SF9">
    <property type="entry name" value="MAJOR OUTER MEMBRANE PROTEIN P.IA"/>
    <property type="match status" value="1"/>
</dbReference>
<evidence type="ECO:0000256" key="11">
    <source>
        <dbReference type="SAM" id="MobiDB-lite"/>
    </source>
</evidence>
<protein>
    <submittedName>
        <fullName evidence="14">Porin</fullName>
    </submittedName>
</protein>
<dbReference type="InterPro" id="IPR002299">
    <property type="entry name" value="Porin_Neis"/>
</dbReference>
<comment type="subcellular location">
    <subcellularLocation>
        <location evidence="1">Cell outer membrane</location>
        <topology evidence="1">Multi-pass membrane protein</topology>
    </subcellularLocation>
</comment>
<feature type="region of interest" description="Disordered" evidence="11">
    <location>
        <begin position="47"/>
        <end position="72"/>
    </location>
</feature>
<gene>
    <name evidence="14" type="ORF">J2W36_003066</name>
</gene>
<feature type="signal peptide" evidence="12">
    <location>
        <begin position="1"/>
        <end position="19"/>
    </location>
</feature>
<keyword evidence="10" id="KW-0998">Cell outer membrane</keyword>
<organism evidence="14 15">
    <name type="scientific">Variovorax ginsengisoli</name>
    <dbReference type="NCBI Taxonomy" id="363844"/>
    <lineage>
        <taxon>Bacteria</taxon>
        <taxon>Pseudomonadati</taxon>
        <taxon>Pseudomonadota</taxon>
        <taxon>Betaproteobacteria</taxon>
        <taxon>Burkholderiales</taxon>
        <taxon>Comamonadaceae</taxon>
        <taxon>Variovorax</taxon>
    </lineage>
</organism>
<name>A0ABT9S9C5_9BURK</name>
<feature type="chain" id="PRO_5046352507" evidence="12">
    <location>
        <begin position="20"/>
        <end position="423"/>
    </location>
</feature>
<evidence type="ECO:0000256" key="10">
    <source>
        <dbReference type="ARBA" id="ARBA00023237"/>
    </source>
</evidence>
<accession>A0ABT9S9C5</accession>
<sequence length="423" mass="43464">MKNLIAAAALLCGSAAATAQSSVTVFGVLDAGVSYYTAKSSFYNNTSQPVSLPQTPPAGVSRSQTVMSNSGTSNSRLGFRGVEDLGGGWAAGFWLEAALANDTGGATLFSRRSTVSLSGPIGEIRVGRDFTPTFWNDSVFSPFSTIGVGANVISTVSTNLAVARGPGSATAASDNYLRTNNSIGYFLPPNLGGIYGQLQYALHENVSQSGQAGSPSHRGQFAGGRLGYAAGAFDIALAYGESVAADTTGLGATGQPNGVNLDEKLKTLNLGASYNLGFMKLFGELSRVKDQRTSTAPGATGLLLTRDDDTYNGALLGVTVPVGAGLIKAAYSRVKFDNDLGSAAGPSRDASVDKIAIGYEHNLSKRTALYVTAARIRARNAQNNPAVMGAAVGTATYLSTGTGTTGYAPARSTGYDVGIRHAF</sequence>
<dbReference type="InterPro" id="IPR050298">
    <property type="entry name" value="Gram-neg_bact_OMP"/>
</dbReference>
<dbReference type="RefSeq" id="WP_307690589.1">
    <property type="nucleotide sequence ID" value="NZ_JAUSRO010000009.1"/>
</dbReference>
<dbReference type="PANTHER" id="PTHR34501">
    <property type="entry name" value="PROTEIN YDDL-RELATED"/>
    <property type="match status" value="1"/>
</dbReference>
<evidence type="ECO:0000256" key="6">
    <source>
        <dbReference type="ARBA" id="ARBA00022729"/>
    </source>
</evidence>
<evidence type="ECO:0000259" key="13">
    <source>
        <dbReference type="Pfam" id="PF13609"/>
    </source>
</evidence>
<comment type="caution">
    <text evidence="14">The sequence shown here is derived from an EMBL/GenBank/DDBJ whole genome shotgun (WGS) entry which is preliminary data.</text>
</comment>
<feature type="domain" description="Porin" evidence="13">
    <location>
        <begin position="6"/>
        <end position="380"/>
    </location>
</feature>
<evidence type="ECO:0000256" key="7">
    <source>
        <dbReference type="ARBA" id="ARBA00023065"/>
    </source>
</evidence>
<evidence type="ECO:0000256" key="2">
    <source>
        <dbReference type="ARBA" id="ARBA00011233"/>
    </source>
</evidence>
<evidence type="ECO:0000256" key="3">
    <source>
        <dbReference type="ARBA" id="ARBA00022448"/>
    </source>
</evidence>
<dbReference type="Pfam" id="PF13609">
    <property type="entry name" value="Porin_4"/>
    <property type="match status" value="1"/>
</dbReference>
<keyword evidence="8" id="KW-0626">Porin</keyword>
<evidence type="ECO:0000313" key="15">
    <source>
        <dbReference type="Proteomes" id="UP001226867"/>
    </source>
</evidence>
<keyword evidence="9" id="KW-0472">Membrane</keyword>
<dbReference type="InterPro" id="IPR033900">
    <property type="entry name" value="Gram_neg_porin_domain"/>
</dbReference>
<evidence type="ECO:0000256" key="8">
    <source>
        <dbReference type="ARBA" id="ARBA00023114"/>
    </source>
</evidence>